<dbReference type="PANTHER" id="PTHR35564">
    <property type="match status" value="1"/>
</dbReference>
<dbReference type="AlphaFoldDB" id="A0A8B3DBH7"/>
<evidence type="ECO:0000313" key="1">
    <source>
        <dbReference type="EMBL" id="RIW07954.1"/>
    </source>
</evidence>
<dbReference type="PANTHER" id="PTHR35564:SF4">
    <property type="entry name" value="CYTOPLASMIC PROTEIN"/>
    <property type="match status" value="1"/>
</dbReference>
<dbReference type="Pfam" id="PF06996">
    <property type="entry name" value="T6SS_TssG"/>
    <property type="match status" value="1"/>
</dbReference>
<name>A0A8B3DBH7_VIBHA</name>
<comment type="caution">
    <text evidence="1">The sequence shown here is derived from an EMBL/GenBank/DDBJ whole genome shotgun (WGS) entry which is preliminary data.</text>
</comment>
<sequence length="321" mass="35961">MNEVDFFQQLKKRPLFEAIHLIELGLLKAGAQLGSDSLPKNEKVDLKVNSTLGYENAQLSNVHRSGNDRLILETNLIGLTGEQGVLPHHYSELAISRQKEGDGAMVDFYDIFNHRLLSLYYRSWQLSQISVQAHEHSKGARSPLINSLEAVSGHSDHLINHYAGLFASRNRSKGALKTIIEDLTGCDVRLHELQGQWLRLSKEEQTRLGGKSTPEGQFAQVGRGASIGAKAWNINAAVMIELIPTSTEQVSQLLPNNPYINTVKSLVHEYVGKHKSIKWKLTTRHKYLPKVCITKRHGQLGIGTVLSKHKRTEDREITITI</sequence>
<dbReference type="InterPro" id="IPR010732">
    <property type="entry name" value="T6SS_TssG-like"/>
</dbReference>
<proteinExistence type="predicted"/>
<dbReference type="EMBL" id="QOUW02000102">
    <property type="protein sequence ID" value="RIW07954.1"/>
    <property type="molecule type" value="Genomic_DNA"/>
</dbReference>
<dbReference type="NCBIfam" id="TIGR03347">
    <property type="entry name" value="VI_chp_1"/>
    <property type="match status" value="1"/>
</dbReference>
<dbReference type="Proteomes" id="UP000253437">
    <property type="component" value="Unassembled WGS sequence"/>
</dbReference>
<protein>
    <submittedName>
        <fullName evidence="1">Type VI secretion system baseplate subunit TssG</fullName>
    </submittedName>
</protein>
<accession>A0A8B3DBH7</accession>
<evidence type="ECO:0000313" key="2">
    <source>
        <dbReference type="Proteomes" id="UP000253437"/>
    </source>
</evidence>
<dbReference type="RefSeq" id="WP_005447032.1">
    <property type="nucleotide sequence ID" value="NZ_BBKY01000012.1"/>
</dbReference>
<gene>
    <name evidence="1" type="primary">tssG</name>
    <name evidence="1" type="ORF">DS957_020260</name>
</gene>
<reference evidence="1 2" key="1">
    <citation type="submission" date="2018-08" db="EMBL/GenBank/DDBJ databases">
        <title>Vibrio harveyi strains pathogenic to white snook Centropomus viridis Lockington (1877) and potential probiotic bacteria.</title>
        <authorList>
            <person name="Soto-Rodriguez S."/>
            <person name="Gomez-Gil B."/>
            <person name="Lozano-Olvera R."/>
        </authorList>
    </citation>
    <scope>NUCLEOTIDE SEQUENCE [LARGE SCALE GENOMIC DNA]</scope>
    <source>
        <strain evidence="1 2">CAIM 1508</strain>
    </source>
</reference>
<organism evidence="1 2">
    <name type="scientific">Vibrio harveyi</name>
    <name type="common">Beneckea harveyi</name>
    <dbReference type="NCBI Taxonomy" id="669"/>
    <lineage>
        <taxon>Bacteria</taxon>
        <taxon>Pseudomonadati</taxon>
        <taxon>Pseudomonadota</taxon>
        <taxon>Gammaproteobacteria</taxon>
        <taxon>Vibrionales</taxon>
        <taxon>Vibrionaceae</taxon>
        <taxon>Vibrio</taxon>
    </lineage>
</organism>